<dbReference type="EMBL" id="HBGO01012641">
    <property type="protein sequence ID" value="CAD9333267.1"/>
    <property type="molecule type" value="Transcribed_RNA"/>
</dbReference>
<dbReference type="SUPFAM" id="SSF160631">
    <property type="entry name" value="SMI1/KNR4-like"/>
    <property type="match status" value="1"/>
</dbReference>
<accession>A0A7S2EFE8</accession>
<gene>
    <name evidence="1" type="ORF">OSIN01602_LOCUS7030</name>
</gene>
<name>A0A7S2EFE8_TRICV</name>
<sequence length="226" mass="24841">MTTDQANATAAWQALAEFWSPFAFMLGDGATVEEIDAWQAAQDVTLPSDVRALIGVHSHLQVPAITGGGYPAEVSLSHVSQWVRFDRSEVNTRMDDPEWWPEIFEEAGLPSASMADYVIVGSSPWGADYGIYVMLHPGSSAVYGIASNEPRIDPLGSMVDWVAKLRPKGLPNVQALPAAWEDFDEGSGAGLAERHRFYLGLGHPERLQRWESFEAKFIEIFDSLSS</sequence>
<evidence type="ECO:0008006" key="2">
    <source>
        <dbReference type="Google" id="ProtNLM"/>
    </source>
</evidence>
<dbReference type="InterPro" id="IPR037883">
    <property type="entry name" value="Knr4/Smi1-like_sf"/>
</dbReference>
<organism evidence="1">
    <name type="scientific">Trieres chinensis</name>
    <name type="common">Marine centric diatom</name>
    <name type="synonym">Odontella sinensis</name>
    <dbReference type="NCBI Taxonomy" id="1514140"/>
    <lineage>
        <taxon>Eukaryota</taxon>
        <taxon>Sar</taxon>
        <taxon>Stramenopiles</taxon>
        <taxon>Ochrophyta</taxon>
        <taxon>Bacillariophyta</taxon>
        <taxon>Mediophyceae</taxon>
        <taxon>Biddulphiophycidae</taxon>
        <taxon>Eupodiscales</taxon>
        <taxon>Parodontellaceae</taxon>
        <taxon>Trieres</taxon>
    </lineage>
</organism>
<dbReference type="AlphaFoldDB" id="A0A7S2EFE8"/>
<reference evidence="1" key="1">
    <citation type="submission" date="2021-01" db="EMBL/GenBank/DDBJ databases">
        <authorList>
            <person name="Corre E."/>
            <person name="Pelletier E."/>
            <person name="Niang G."/>
            <person name="Scheremetjew M."/>
            <person name="Finn R."/>
            <person name="Kale V."/>
            <person name="Holt S."/>
            <person name="Cochrane G."/>
            <person name="Meng A."/>
            <person name="Brown T."/>
            <person name="Cohen L."/>
        </authorList>
    </citation>
    <scope>NUCLEOTIDE SEQUENCE</scope>
    <source>
        <strain evidence="1">Grunow 1884</strain>
    </source>
</reference>
<evidence type="ECO:0000313" key="1">
    <source>
        <dbReference type="EMBL" id="CAD9333267.1"/>
    </source>
</evidence>
<protein>
    <recommendedName>
        <fullName evidence="2">Knr4/Smi1-like domain-containing protein</fullName>
    </recommendedName>
</protein>
<proteinExistence type="predicted"/>